<dbReference type="RefSeq" id="WP_189622288.1">
    <property type="nucleotide sequence ID" value="NZ_BMZA01000018.1"/>
</dbReference>
<evidence type="ECO:0000256" key="8">
    <source>
        <dbReference type="RuleBase" id="RU000417"/>
    </source>
</evidence>
<evidence type="ECO:0000256" key="3">
    <source>
        <dbReference type="ARBA" id="ARBA00022691"/>
    </source>
</evidence>
<dbReference type="PANTHER" id="PTHR46098">
    <property type="entry name" value="TRNA (CYTOSINE(38)-C(5))-METHYLTRANSFERASE"/>
    <property type="match status" value="1"/>
</dbReference>
<feature type="active site" evidence="6">
    <location>
        <position position="77"/>
    </location>
</feature>
<name>A0A918UJM7_9SPHN</name>
<keyword evidence="4" id="KW-0680">Restriction system</keyword>
<dbReference type="Proteomes" id="UP000648075">
    <property type="component" value="Unassembled WGS sequence"/>
</dbReference>
<dbReference type="GO" id="GO:0009307">
    <property type="term" value="P:DNA restriction-modification system"/>
    <property type="evidence" value="ECO:0007669"/>
    <property type="project" value="UniProtKB-KW"/>
</dbReference>
<dbReference type="PROSITE" id="PS00094">
    <property type="entry name" value="C5_MTASE_1"/>
    <property type="match status" value="1"/>
</dbReference>
<dbReference type="EMBL" id="BMZA01000018">
    <property type="protein sequence ID" value="GGZ14539.1"/>
    <property type="molecule type" value="Genomic_DNA"/>
</dbReference>
<dbReference type="AlphaFoldDB" id="A0A918UJM7"/>
<dbReference type="EC" id="2.1.1.37" evidence="8"/>
<keyword evidence="2 6" id="KW-0808">Transferase</keyword>
<comment type="similarity">
    <text evidence="6 7">Belongs to the class I-like SAM-binding methyltransferase superfamily. C5-methyltransferase family.</text>
</comment>
<evidence type="ECO:0000313" key="9">
    <source>
        <dbReference type="EMBL" id="GGZ14539.1"/>
    </source>
</evidence>
<dbReference type="InterPro" id="IPR029063">
    <property type="entry name" value="SAM-dependent_MTases_sf"/>
</dbReference>
<comment type="caution">
    <text evidence="9">The sequence shown here is derived from an EMBL/GenBank/DDBJ whole genome shotgun (WGS) entry which is preliminary data.</text>
</comment>
<reference evidence="9" key="1">
    <citation type="journal article" date="2014" name="Int. J. Syst. Evol. Microbiol.">
        <title>Complete genome sequence of Corynebacterium casei LMG S-19264T (=DSM 44701T), isolated from a smear-ripened cheese.</title>
        <authorList>
            <consortium name="US DOE Joint Genome Institute (JGI-PGF)"/>
            <person name="Walter F."/>
            <person name="Albersmeier A."/>
            <person name="Kalinowski J."/>
            <person name="Ruckert C."/>
        </authorList>
    </citation>
    <scope>NUCLEOTIDE SEQUENCE</scope>
    <source>
        <strain evidence="9">KCTC 32255</strain>
    </source>
</reference>
<dbReference type="InterPro" id="IPR001525">
    <property type="entry name" value="C5_MeTfrase"/>
</dbReference>
<dbReference type="Gene3D" id="3.40.50.150">
    <property type="entry name" value="Vaccinia Virus protein VP39"/>
    <property type="match status" value="1"/>
</dbReference>
<dbReference type="Gene3D" id="3.90.120.10">
    <property type="entry name" value="DNA Methylase, subunit A, domain 2"/>
    <property type="match status" value="1"/>
</dbReference>
<sequence>MQELPTFYEFFAGGGMARAGLGDGWRCVFANDFDAKKGLSYQANWGTDGELKVGDVNLVRPADLPGRADLVWGSFPCQDLSLAGGGAGLQGNRSGTFYPFWNVIKGLIADGRAPKLIALENVCGTLTSHDGKDFRAICHTLTASGYRVGALVIDASLFVPQSRPRLFVIGVHREVEIDPALLAPGPIEPFHTRRLCSAANSLDQASRDSWLWWNIPTPPRRNSTFADIIEENPASVVWHSHAETQRLVSLMSPINLAKVTAAKRAKRRMVGGVYRRTRLNENGVKVQRAEVRFDDIAGCLRTPSGGSSRQTIVVIDGNTVRSRLISARETARLMGLPDEYVLPKNYNEAYHLTGDGVAVPVVRHIATNLFEPLLGISSVQDSAMAGKRRA</sequence>
<dbReference type="PRINTS" id="PR00105">
    <property type="entry name" value="C5METTRFRASE"/>
</dbReference>
<dbReference type="InterPro" id="IPR018117">
    <property type="entry name" value="C5_DNA_meth_AS"/>
</dbReference>
<dbReference type="InterPro" id="IPR050750">
    <property type="entry name" value="C5-MTase"/>
</dbReference>
<dbReference type="Pfam" id="PF00145">
    <property type="entry name" value="DNA_methylase"/>
    <property type="match status" value="1"/>
</dbReference>
<evidence type="ECO:0000256" key="7">
    <source>
        <dbReference type="RuleBase" id="RU000416"/>
    </source>
</evidence>
<evidence type="ECO:0000256" key="1">
    <source>
        <dbReference type="ARBA" id="ARBA00022603"/>
    </source>
</evidence>
<protein>
    <recommendedName>
        <fullName evidence="8">Cytosine-specific methyltransferase</fullName>
        <ecNumber evidence="8">2.1.1.37</ecNumber>
    </recommendedName>
</protein>
<keyword evidence="10" id="KW-1185">Reference proteome</keyword>
<dbReference type="PANTHER" id="PTHR46098:SF1">
    <property type="entry name" value="TRNA (CYTOSINE(38)-C(5))-METHYLTRANSFERASE"/>
    <property type="match status" value="1"/>
</dbReference>
<accession>A0A918UJM7</accession>
<dbReference type="GO" id="GO:0032259">
    <property type="term" value="P:methylation"/>
    <property type="evidence" value="ECO:0007669"/>
    <property type="project" value="UniProtKB-KW"/>
</dbReference>
<evidence type="ECO:0000256" key="5">
    <source>
        <dbReference type="ARBA" id="ARBA00047422"/>
    </source>
</evidence>
<reference evidence="9" key="2">
    <citation type="submission" date="2020-09" db="EMBL/GenBank/DDBJ databases">
        <authorList>
            <person name="Sun Q."/>
            <person name="Kim S."/>
        </authorList>
    </citation>
    <scope>NUCLEOTIDE SEQUENCE</scope>
    <source>
        <strain evidence="9">KCTC 32255</strain>
    </source>
</reference>
<organism evidence="9 10">
    <name type="scientific">Novosphingobium colocasiae</name>
    <dbReference type="NCBI Taxonomy" id="1256513"/>
    <lineage>
        <taxon>Bacteria</taxon>
        <taxon>Pseudomonadati</taxon>
        <taxon>Pseudomonadota</taxon>
        <taxon>Alphaproteobacteria</taxon>
        <taxon>Sphingomonadales</taxon>
        <taxon>Sphingomonadaceae</taxon>
        <taxon>Novosphingobium</taxon>
    </lineage>
</organism>
<evidence type="ECO:0000256" key="6">
    <source>
        <dbReference type="PROSITE-ProRule" id="PRU01016"/>
    </source>
</evidence>
<keyword evidence="1 6" id="KW-0489">Methyltransferase</keyword>
<evidence type="ECO:0000313" key="10">
    <source>
        <dbReference type="Proteomes" id="UP000648075"/>
    </source>
</evidence>
<dbReference type="GO" id="GO:0003886">
    <property type="term" value="F:DNA (cytosine-5-)-methyltransferase activity"/>
    <property type="evidence" value="ECO:0007669"/>
    <property type="project" value="UniProtKB-EC"/>
</dbReference>
<dbReference type="NCBIfam" id="TIGR00675">
    <property type="entry name" value="dcm"/>
    <property type="match status" value="1"/>
</dbReference>
<dbReference type="PROSITE" id="PS51679">
    <property type="entry name" value="SAM_MT_C5"/>
    <property type="match status" value="1"/>
</dbReference>
<comment type="catalytic activity">
    <reaction evidence="5 8">
        <text>a 2'-deoxycytidine in DNA + S-adenosyl-L-methionine = a 5-methyl-2'-deoxycytidine in DNA + S-adenosyl-L-homocysteine + H(+)</text>
        <dbReference type="Rhea" id="RHEA:13681"/>
        <dbReference type="Rhea" id="RHEA-COMP:11369"/>
        <dbReference type="Rhea" id="RHEA-COMP:11370"/>
        <dbReference type="ChEBI" id="CHEBI:15378"/>
        <dbReference type="ChEBI" id="CHEBI:57856"/>
        <dbReference type="ChEBI" id="CHEBI:59789"/>
        <dbReference type="ChEBI" id="CHEBI:85452"/>
        <dbReference type="ChEBI" id="CHEBI:85454"/>
        <dbReference type="EC" id="2.1.1.37"/>
    </reaction>
</comment>
<evidence type="ECO:0000256" key="4">
    <source>
        <dbReference type="ARBA" id="ARBA00022747"/>
    </source>
</evidence>
<proteinExistence type="inferred from homology"/>
<dbReference type="SUPFAM" id="SSF53335">
    <property type="entry name" value="S-adenosyl-L-methionine-dependent methyltransferases"/>
    <property type="match status" value="1"/>
</dbReference>
<gene>
    <name evidence="9" type="ORF">GCM10011614_31890</name>
</gene>
<evidence type="ECO:0000256" key="2">
    <source>
        <dbReference type="ARBA" id="ARBA00022679"/>
    </source>
</evidence>
<keyword evidence="3 6" id="KW-0949">S-adenosyl-L-methionine</keyword>